<feature type="transmembrane region" description="Helical" evidence="1">
    <location>
        <begin position="111"/>
        <end position="128"/>
    </location>
</feature>
<gene>
    <name evidence="3" type="ORF">RM445_13420</name>
</gene>
<accession>A0ABU2N9A6</accession>
<feature type="domain" description="DUF418" evidence="2">
    <location>
        <begin position="222"/>
        <end position="385"/>
    </location>
</feature>
<dbReference type="InterPro" id="IPR007349">
    <property type="entry name" value="DUF418"/>
</dbReference>
<feature type="transmembrane region" description="Helical" evidence="1">
    <location>
        <begin position="237"/>
        <end position="260"/>
    </location>
</feature>
<dbReference type="PANTHER" id="PTHR30590:SF2">
    <property type="entry name" value="INNER MEMBRANE PROTEIN"/>
    <property type="match status" value="1"/>
</dbReference>
<reference evidence="4" key="1">
    <citation type="submission" date="2023-07" db="EMBL/GenBank/DDBJ databases">
        <title>30 novel species of actinomycetes from the DSMZ collection.</title>
        <authorList>
            <person name="Nouioui I."/>
        </authorList>
    </citation>
    <scope>NUCLEOTIDE SEQUENCE [LARGE SCALE GENOMIC DNA]</scope>
    <source>
        <strain evidence="4">DSM 45834</strain>
    </source>
</reference>
<feature type="transmembrane region" description="Helical" evidence="1">
    <location>
        <begin position="204"/>
        <end position="225"/>
    </location>
</feature>
<dbReference type="EMBL" id="JAVREJ010000008">
    <property type="protein sequence ID" value="MDT0350525.1"/>
    <property type="molecule type" value="Genomic_DNA"/>
</dbReference>
<evidence type="ECO:0000256" key="1">
    <source>
        <dbReference type="SAM" id="Phobius"/>
    </source>
</evidence>
<feature type="transmembrane region" description="Helical" evidence="1">
    <location>
        <begin position="280"/>
        <end position="298"/>
    </location>
</feature>
<dbReference type="Pfam" id="PF04235">
    <property type="entry name" value="DUF418"/>
    <property type="match status" value="1"/>
</dbReference>
<keyword evidence="1" id="KW-0472">Membrane</keyword>
<evidence type="ECO:0000259" key="2">
    <source>
        <dbReference type="Pfam" id="PF04235"/>
    </source>
</evidence>
<protein>
    <submittedName>
        <fullName evidence="3">DUF418 domain-containing protein</fullName>
    </submittedName>
</protein>
<feature type="transmembrane region" description="Helical" evidence="1">
    <location>
        <begin position="23"/>
        <end position="42"/>
    </location>
</feature>
<evidence type="ECO:0000313" key="4">
    <source>
        <dbReference type="Proteomes" id="UP001183202"/>
    </source>
</evidence>
<keyword evidence="1" id="KW-0812">Transmembrane</keyword>
<feature type="transmembrane region" description="Helical" evidence="1">
    <location>
        <begin position="318"/>
        <end position="336"/>
    </location>
</feature>
<dbReference type="InterPro" id="IPR052529">
    <property type="entry name" value="Bact_Transport_Assoc"/>
</dbReference>
<dbReference type="Proteomes" id="UP001183202">
    <property type="component" value="Unassembled WGS sequence"/>
</dbReference>
<keyword evidence="1" id="KW-1133">Transmembrane helix</keyword>
<sequence>MSGPADPSAGAVALRDRALAPDVARGAMLLLIALANVHLYLFDRPLGVRSYPAGLPGSDAVVAVLQLTLVDGRAYPLFGLLFGYGLGQLAARRAAAGVEPHAVIHLVRRRGLWLVVIGVAHVVLLWAGDIVSAYGVLAVALAGMAVTGTSVSLATTAVVGSVLGAGLGAFSGFSPPGTAPLLSVAVADPVTAAATRVTEWAGGILISSLLSVVAAVALGVWAARYRILDEPAVHRRVLGRVAVGGLLVAVLAGLPLALAAVGVWRPGVGMLLLSGTLHTVGGYAGGLGYAAAFGLLAAGTRGPGPAVRALAAGGQRSLSCYLGQSVVFAMLLPAWALGLGARLTVTQAALLAVGVWLALLLIAAVSARAGYRGPAEVLLRRLTYGRPSRSRA</sequence>
<feature type="transmembrane region" description="Helical" evidence="1">
    <location>
        <begin position="348"/>
        <end position="371"/>
    </location>
</feature>
<feature type="transmembrane region" description="Helical" evidence="1">
    <location>
        <begin position="134"/>
        <end position="167"/>
    </location>
</feature>
<organism evidence="3 4">
    <name type="scientific">Pseudonocardia charpentierae</name>
    <dbReference type="NCBI Taxonomy" id="3075545"/>
    <lineage>
        <taxon>Bacteria</taxon>
        <taxon>Bacillati</taxon>
        <taxon>Actinomycetota</taxon>
        <taxon>Actinomycetes</taxon>
        <taxon>Pseudonocardiales</taxon>
        <taxon>Pseudonocardiaceae</taxon>
        <taxon>Pseudonocardia</taxon>
    </lineage>
</organism>
<evidence type="ECO:0000313" key="3">
    <source>
        <dbReference type="EMBL" id="MDT0350525.1"/>
    </source>
</evidence>
<comment type="caution">
    <text evidence="3">The sequence shown here is derived from an EMBL/GenBank/DDBJ whole genome shotgun (WGS) entry which is preliminary data.</text>
</comment>
<dbReference type="RefSeq" id="WP_311556555.1">
    <property type="nucleotide sequence ID" value="NZ_JAVREJ010000008.1"/>
</dbReference>
<dbReference type="PANTHER" id="PTHR30590">
    <property type="entry name" value="INNER MEMBRANE PROTEIN"/>
    <property type="match status" value="1"/>
</dbReference>
<proteinExistence type="predicted"/>
<name>A0ABU2N9A6_9PSEU</name>
<keyword evidence="4" id="KW-1185">Reference proteome</keyword>